<evidence type="ECO:0000256" key="1">
    <source>
        <dbReference type="SAM" id="Phobius"/>
    </source>
</evidence>
<dbReference type="Proteomes" id="UP000887563">
    <property type="component" value="Unplaced"/>
</dbReference>
<keyword evidence="1" id="KW-0812">Transmembrane</keyword>
<name>A0A914L279_MELIC</name>
<keyword evidence="1" id="KW-0472">Membrane</keyword>
<keyword evidence="1" id="KW-1133">Transmembrane helix</keyword>
<accession>A0A914L279</accession>
<sequence length="67" mass="8056">MDVKTYYSPIYSTYNDKGFMPKLFFNALLINLFSLITILMNSSVCYITIKYRYGYIIKLRLLCRYWG</sequence>
<evidence type="ECO:0000313" key="2">
    <source>
        <dbReference type="Proteomes" id="UP000887563"/>
    </source>
</evidence>
<dbReference type="AlphaFoldDB" id="A0A914L279"/>
<dbReference type="WBParaSite" id="Minc3s00234g08198">
    <property type="protein sequence ID" value="Minc3s00234g08198"/>
    <property type="gene ID" value="Minc3s00234g08198"/>
</dbReference>
<proteinExistence type="predicted"/>
<organism evidence="2 3">
    <name type="scientific">Meloidogyne incognita</name>
    <name type="common">Southern root-knot nematode worm</name>
    <name type="synonym">Oxyuris incognita</name>
    <dbReference type="NCBI Taxonomy" id="6306"/>
    <lineage>
        <taxon>Eukaryota</taxon>
        <taxon>Metazoa</taxon>
        <taxon>Ecdysozoa</taxon>
        <taxon>Nematoda</taxon>
        <taxon>Chromadorea</taxon>
        <taxon>Rhabditida</taxon>
        <taxon>Tylenchina</taxon>
        <taxon>Tylenchomorpha</taxon>
        <taxon>Tylenchoidea</taxon>
        <taxon>Meloidogynidae</taxon>
        <taxon>Meloidogyninae</taxon>
        <taxon>Meloidogyne</taxon>
        <taxon>Meloidogyne incognita group</taxon>
    </lineage>
</organism>
<feature type="transmembrane region" description="Helical" evidence="1">
    <location>
        <begin position="23"/>
        <end position="49"/>
    </location>
</feature>
<protein>
    <submittedName>
        <fullName evidence="3">Uncharacterized protein</fullName>
    </submittedName>
</protein>
<evidence type="ECO:0000313" key="3">
    <source>
        <dbReference type="WBParaSite" id="Minc3s00234g08198"/>
    </source>
</evidence>
<keyword evidence="2" id="KW-1185">Reference proteome</keyword>
<reference evidence="3" key="1">
    <citation type="submission" date="2022-11" db="UniProtKB">
        <authorList>
            <consortium name="WormBaseParasite"/>
        </authorList>
    </citation>
    <scope>IDENTIFICATION</scope>
</reference>